<evidence type="ECO:0000256" key="5">
    <source>
        <dbReference type="ARBA" id="ARBA00023136"/>
    </source>
</evidence>
<dbReference type="InterPro" id="IPR045225">
    <property type="entry name" value="Uracil/uridine/allantoin_perm"/>
</dbReference>
<dbReference type="Proteomes" id="UP001164286">
    <property type="component" value="Unassembled WGS sequence"/>
</dbReference>
<dbReference type="InterPro" id="IPR012681">
    <property type="entry name" value="NCS1"/>
</dbReference>
<keyword evidence="8" id="KW-1185">Reference proteome</keyword>
<dbReference type="GO" id="GO:0015205">
    <property type="term" value="F:nucleobase transmembrane transporter activity"/>
    <property type="evidence" value="ECO:0007669"/>
    <property type="project" value="TreeGrafter"/>
</dbReference>
<sequence>MRLRSIVKKLETEHPEGLTSAEMFLASTDLLPVDESQKTWDHWNFVAFWIADSFNLNTFVIASGMIAAGLNWWQALICVIVGYCLVGPLLVLNARPGAMFGITFPAVCRTTFGVFGSLWPVFNRAGMACVWWGVQAWLGGECVYVLIRAIFPSFVNMTNLMPASSETTSAYVLSFFIYWLLSLPTIWVPIHKLRWLFMGKAVIGPIIGFALFGWSITRAGGIGPVFSQPAKLSGSDLHWQMLISISSCFNNMFTLITNAPDFASRAKKPSAAVWPQLIAMPIGFSITSFLGIVIASASQPQFGEQVWDVVKIMDMMLDRDGSSATRAGLVFISAGFIYVQLMLNVAANSISAGCDLTALMPRFINIRRGGYIAAIIGLAMNPWLLYKSSATFGNYLGAYGVLLSCIAGPMIADYWIVRRGHYRINDLYTLDQEGWYWYTAGINWRAFAAYLCGFAINAPGFINTLSSAVSVNIGMSRVYTLSWMTGTGISALVYVILCFISPPPGMNRRFVEIDESKGEARFGHIAETGSQENYGEEGKDMAAFEGEGKGKLASQVTVLPA</sequence>
<feature type="transmembrane region" description="Helical" evidence="6">
    <location>
        <begin position="327"/>
        <end position="347"/>
    </location>
</feature>
<protein>
    <submittedName>
        <fullName evidence="7">Uracil permease</fullName>
    </submittedName>
</protein>
<feature type="transmembrane region" description="Helical" evidence="6">
    <location>
        <begin position="435"/>
        <end position="458"/>
    </location>
</feature>
<dbReference type="CDD" id="cd11482">
    <property type="entry name" value="SLC-NCS1sbd_NRT1-like"/>
    <property type="match status" value="1"/>
</dbReference>
<gene>
    <name evidence="7" type="ORF">MKK02DRAFT_18508</name>
</gene>
<keyword evidence="4 6" id="KW-1133">Transmembrane helix</keyword>
<evidence type="ECO:0000256" key="1">
    <source>
        <dbReference type="ARBA" id="ARBA00004141"/>
    </source>
</evidence>
<feature type="transmembrane region" description="Helical" evidence="6">
    <location>
        <begin position="392"/>
        <end position="415"/>
    </location>
</feature>
<dbReference type="PANTHER" id="PTHR30618">
    <property type="entry name" value="NCS1 FAMILY PURINE/PYRIMIDINE TRANSPORTER"/>
    <property type="match status" value="1"/>
</dbReference>
<feature type="transmembrane region" description="Helical" evidence="6">
    <location>
        <begin position="368"/>
        <end position="386"/>
    </location>
</feature>
<feature type="transmembrane region" description="Helical" evidence="6">
    <location>
        <begin position="72"/>
        <end position="92"/>
    </location>
</feature>
<evidence type="ECO:0000256" key="2">
    <source>
        <dbReference type="ARBA" id="ARBA00008974"/>
    </source>
</evidence>
<dbReference type="RefSeq" id="XP_052943091.1">
    <property type="nucleotide sequence ID" value="XM_053085961.1"/>
</dbReference>
<dbReference type="FunFam" id="1.10.4160.10:FF:000001">
    <property type="entry name" value="Uracil permease, putative"/>
    <property type="match status" value="1"/>
</dbReference>
<name>A0AA38LTG5_9TREE</name>
<dbReference type="Pfam" id="PF02133">
    <property type="entry name" value="Transp_cyt_pur"/>
    <property type="match status" value="1"/>
</dbReference>
<feature type="transmembrane region" description="Helical" evidence="6">
    <location>
        <begin position="197"/>
        <end position="217"/>
    </location>
</feature>
<feature type="transmembrane region" description="Helical" evidence="6">
    <location>
        <begin position="478"/>
        <end position="500"/>
    </location>
</feature>
<dbReference type="EMBL" id="JAKWFO010000011">
    <property type="protein sequence ID" value="KAI9633314.1"/>
    <property type="molecule type" value="Genomic_DNA"/>
</dbReference>
<evidence type="ECO:0000256" key="3">
    <source>
        <dbReference type="ARBA" id="ARBA00022692"/>
    </source>
</evidence>
<comment type="similarity">
    <text evidence="2">Belongs to the purine-cytosine permease (2.A.39) family.</text>
</comment>
<dbReference type="InterPro" id="IPR001248">
    <property type="entry name" value="Pur-cyt_permease"/>
</dbReference>
<reference evidence="7" key="1">
    <citation type="journal article" date="2022" name="G3 (Bethesda)">
        <title>High quality genome of the basidiomycete yeast Dioszegia hungarica PDD-24b-2 isolated from cloud water.</title>
        <authorList>
            <person name="Jarrige D."/>
            <person name="Haridas S."/>
            <person name="Bleykasten-Grosshans C."/>
            <person name="Joly M."/>
            <person name="Nadalig T."/>
            <person name="Sancelme M."/>
            <person name="Vuilleumier S."/>
            <person name="Grigoriev I.V."/>
            <person name="Amato P."/>
            <person name="Bringel F."/>
        </authorList>
    </citation>
    <scope>NUCLEOTIDE SEQUENCE</scope>
    <source>
        <strain evidence="7">PDD-24b-2</strain>
    </source>
</reference>
<feature type="transmembrane region" description="Helical" evidence="6">
    <location>
        <begin position="237"/>
        <end position="256"/>
    </location>
</feature>
<feature type="transmembrane region" description="Helical" evidence="6">
    <location>
        <begin position="277"/>
        <end position="297"/>
    </location>
</feature>
<dbReference type="Gene3D" id="1.10.4160.10">
    <property type="entry name" value="Hydantoin permease"/>
    <property type="match status" value="1"/>
</dbReference>
<comment type="subcellular location">
    <subcellularLocation>
        <location evidence="1">Membrane</location>
        <topology evidence="1">Multi-pass membrane protein</topology>
    </subcellularLocation>
</comment>
<accession>A0AA38LTG5</accession>
<organism evidence="7 8">
    <name type="scientific">Dioszegia hungarica</name>
    <dbReference type="NCBI Taxonomy" id="4972"/>
    <lineage>
        <taxon>Eukaryota</taxon>
        <taxon>Fungi</taxon>
        <taxon>Dikarya</taxon>
        <taxon>Basidiomycota</taxon>
        <taxon>Agaricomycotina</taxon>
        <taxon>Tremellomycetes</taxon>
        <taxon>Tremellales</taxon>
        <taxon>Bulleribasidiaceae</taxon>
        <taxon>Dioszegia</taxon>
    </lineage>
</organism>
<evidence type="ECO:0000256" key="6">
    <source>
        <dbReference type="SAM" id="Phobius"/>
    </source>
</evidence>
<dbReference type="GeneID" id="77725162"/>
<evidence type="ECO:0000313" key="8">
    <source>
        <dbReference type="Proteomes" id="UP001164286"/>
    </source>
</evidence>
<evidence type="ECO:0000313" key="7">
    <source>
        <dbReference type="EMBL" id="KAI9633314.1"/>
    </source>
</evidence>
<feature type="transmembrane region" description="Helical" evidence="6">
    <location>
        <begin position="171"/>
        <end position="190"/>
    </location>
</feature>
<dbReference type="NCBIfam" id="TIGR00800">
    <property type="entry name" value="ncs1"/>
    <property type="match status" value="1"/>
</dbReference>
<keyword evidence="3 6" id="KW-0812">Transmembrane</keyword>
<proteinExistence type="inferred from homology"/>
<keyword evidence="5 6" id="KW-0472">Membrane</keyword>
<feature type="transmembrane region" description="Helical" evidence="6">
    <location>
        <begin position="129"/>
        <end position="151"/>
    </location>
</feature>
<dbReference type="AlphaFoldDB" id="A0AA38LTG5"/>
<dbReference type="PANTHER" id="PTHR30618:SF2">
    <property type="entry name" value="ALLANTOIN PERMEASE-RELATED"/>
    <property type="match status" value="1"/>
</dbReference>
<evidence type="ECO:0000256" key="4">
    <source>
        <dbReference type="ARBA" id="ARBA00022989"/>
    </source>
</evidence>
<comment type="caution">
    <text evidence="7">The sequence shown here is derived from an EMBL/GenBank/DDBJ whole genome shotgun (WGS) entry which is preliminary data.</text>
</comment>
<dbReference type="GO" id="GO:0005886">
    <property type="term" value="C:plasma membrane"/>
    <property type="evidence" value="ECO:0007669"/>
    <property type="project" value="TreeGrafter"/>
</dbReference>